<dbReference type="Proteomes" id="UP000317484">
    <property type="component" value="Unassembled WGS sequence"/>
</dbReference>
<sequence>MTSRTVPERTAAPAPRRPPRSSRLRPERLPTDLVRVALGLLVVYAGVLIAQQGRLPLVERDLFRLFNDLPAAVLPAVWLVMQLGNVLAVPALALLALLRRRLRLARDLLVSGLAAYLAADLVKTLVGRERPAGLPVGAVLHEGTVGGAGFVSGHSAVAAALATAAAPYLTRRGRRVAWALAWSVALARVYVGAHLPLDVVGGVALGWAIGSLVHWVAGVPAREVPPARVEDLLRRFGLPVSGVVPASVRARSSQPFEAVDADGRQLYVKYLEPDRHERDRLHRLWRVFAVGDVKDADALAPLGYQAEHEAVAALTVERRGVRVPSVLLARGGSGDAVVVQEHVDGRPLDALDPAELTPGLLREVWTQVARMHGACVAHRDLVASSVLVDRTGRPWLVDFGNARTGATDDETAVDVAELLSSLAAAPELAGSDPAVLVTTATDVLGDEAVAAALPSLTPLALSSETRRRSRAEPSRLDAVRAAVHARLGLPDPERPVFPPAGPVARVLVAVGCAVALAGPAVAAGVGATLDSVGPEGWRWLGGAVLLAAAAALARATAVRHAADRQVSVGRALVVTLVARDVGLLRGRDGERRARARLLERAGLLSAAAHAATVRTALAGLVGAAVVTVAALLLAAVDGVSPDWQSPAAALPAAAAGLAAWLMVGTGQLLARRPAADPAPPVPPGPPVPWRQRMAVLGWAGAAVALEAAVLAGAVQAAGGGVPVLAVAGVSAALRLVRTAVPVADVPGMPEAVLVLLLGVLGMPVAAACAAVVVTRSLTTWLPAAVGLAVDLRAHPAVGRTLP</sequence>
<dbReference type="Pfam" id="PF01569">
    <property type="entry name" value="PAP2"/>
    <property type="match status" value="1"/>
</dbReference>
<evidence type="ECO:0000259" key="9">
    <source>
        <dbReference type="PROSITE" id="PS50011"/>
    </source>
</evidence>
<keyword evidence="2" id="KW-1003">Cell membrane</keyword>
<feature type="domain" description="Protein kinase" evidence="9">
    <location>
        <begin position="230"/>
        <end position="508"/>
    </location>
</feature>
<feature type="transmembrane region" description="Helical" evidence="8">
    <location>
        <begin position="537"/>
        <end position="557"/>
    </location>
</feature>
<name>A0A521FV50_9ACTN</name>
<evidence type="ECO:0000256" key="2">
    <source>
        <dbReference type="ARBA" id="ARBA00022475"/>
    </source>
</evidence>
<evidence type="ECO:0000313" key="11">
    <source>
        <dbReference type="Proteomes" id="UP000317484"/>
    </source>
</evidence>
<dbReference type="GO" id="GO:0016787">
    <property type="term" value="F:hydrolase activity"/>
    <property type="evidence" value="ECO:0007669"/>
    <property type="project" value="UniProtKB-KW"/>
</dbReference>
<evidence type="ECO:0000256" key="6">
    <source>
        <dbReference type="ARBA" id="ARBA00023136"/>
    </source>
</evidence>
<dbReference type="Gene3D" id="1.20.144.10">
    <property type="entry name" value="Phosphatidic acid phosphatase type 2/haloperoxidase"/>
    <property type="match status" value="1"/>
</dbReference>
<dbReference type="GO" id="GO:0005886">
    <property type="term" value="C:plasma membrane"/>
    <property type="evidence" value="ECO:0007669"/>
    <property type="project" value="UniProtKB-SubCell"/>
</dbReference>
<dbReference type="PANTHER" id="PTHR14969:SF62">
    <property type="entry name" value="DECAPRENYLPHOSPHORYL-5-PHOSPHORIBOSE PHOSPHATASE RV3807C-RELATED"/>
    <property type="match status" value="1"/>
</dbReference>
<proteinExistence type="predicted"/>
<feature type="transmembrane region" description="Helical" evidence="8">
    <location>
        <begin position="72"/>
        <end position="96"/>
    </location>
</feature>
<evidence type="ECO:0000256" key="7">
    <source>
        <dbReference type="SAM" id="MobiDB-lite"/>
    </source>
</evidence>
<keyword evidence="3 8" id="KW-0812">Transmembrane</keyword>
<evidence type="ECO:0000256" key="5">
    <source>
        <dbReference type="ARBA" id="ARBA00022989"/>
    </source>
</evidence>
<feature type="transmembrane region" description="Helical" evidence="8">
    <location>
        <begin position="695"/>
        <end position="714"/>
    </location>
</feature>
<comment type="subcellular location">
    <subcellularLocation>
        <location evidence="1">Cell membrane</location>
        <topology evidence="1">Multi-pass membrane protein</topology>
    </subcellularLocation>
</comment>
<dbReference type="InterPro" id="IPR000719">
    <property type="entry name" value="Prot_kinase_dom"/>
</dbReference>
<accession>A0A521FV50</accession>
<keyword evidence="11" id="KW-1185">Reference proteome</keyword>
<dbReference type="InterPro" id="IPR036938">
    <property type="entry name" value="PAP2/HPO_sf"/>
</dbReference>
<dbReference type="EMBL" id="FXTJ01000022">
    <property type="protein sequence ID" value="SMP00016.1"/>
    <property type="molecule type" value="Genomic_DNA"/>
</dbReference>
<dbReference type="InterPro" id="IPR000326">
    <property type="entry name" value="PAP2/HPO"/>
</dbReference>
<dbReference type="SMART" id="SM00014">
    <property type="entry name" value="acidPPc"/>
    <property type="match status" value="1"/>
</dbReference>
<feature type="region of interest" description="Disordered" evidence="7">
    <location>
        <begin position="1"/>
        <end position="25"/>
    </location>
</feature>
<dbReference type="PANTHER" id="PTHR14969">
    <property type="entry name" value="SPHINGOSINE-1-PHOSPHATE PHOSPHOHYDROLASE"/>
    <property type="match status" value="1"/>
</dbReference>
<keyword evidence="6 8" id="KW-0472">Membrane</keyword>
<protein>
    <submittedName>
        <fullName evidence="10">Undecaprenyl-diphosphatase</fullName>
    </submittedName>
</protein>
<dbReference type="SUPFAM" id="SSF48317">
    <property type="entry name" value="Acid phosphatase/Vanadium-dependent haloperoxidase"/>
    <property type="match status" value="1"/>
</dbReference>
<dbReference type="PROSITE" id="PS50011">
    <property type="entry name" value="PROTEIN_KINASE_DOM"/>
    <property type="match status" value="1"/>
</dbReference>
<organism evidence="10 11">
    <name type="scientific">Geodermatophilus aquaeductus</name>
    <dbReference type="NCBI Taxonomy" id="1564161"/>
    <lineage>
        <taxon>Bacteria</taxon>
        <taxon>Bacillati</taxon>
        <taxon>Actinomycetota</taxon>
        <taxon>Actinomycetes</taxon>
        <taxon>Geodermatophilales</taxon>
        <taxon>Geodermatophilaceae</taxon>
        <taxon>Geodermatophilus</taxon>
    </lineage>
</organism>
<feature type="transmembrane region" description="Helical" evidence="8">
    <location>
        <begin position="33"/>
        <end position="52"/>
    </location>
</feature>
<feature type="transmembrane region" description="Helical" evidence="8">
    <location>
        <begin position="752"/>
        <end position="773"/>
    </location>
</feature>
<reference evidence="10 11" key="1">
    <citation type="submission" date="2017-05" db="EMBL/GenBank/DDBJ databases">
        <authorList>
            <person name="Varghese N."/>
            <person name="Submissions S."/>
        </authorList>
    </citation>
    <scope>NUCLEOTIDE SEQUENCE [LARGE SCALE GENOMIC DNA]</scope>
    <source>
        <strain evidence="10 11">DSM 46834</strain>
    </source>
</reference>
<dbReference type="AlphaFoldDB" id="A0A521FV50"/>
<evidence type="ECO:0000256" key="1">
    <source>
        <dbReference type="ARBA" id="ARBA00004651"/>
    </source>
</evidence>
<dbReference type="GO" id="GO:0005524">
    <property type="term" value="F:ATP binding"/>
    <property type="evidence" value="ECO:0007669"/>
    <property type="project" value="InterPro"/>
</dbReference>
<evidence type="ECO:0000256" key="4">
    <source>
        <dbReference type="ARBA" id="ARBA00022801"/>
    </source>
</evidence>
<dbReference type="RefSeq" id="WP_185938588.1">
    <property type="nucleotide sequence ID" value="NZ_FXTJ01000022.1"/>
</dbReference>
<gene>
    <name evidence="10" type="ORF">SAMN06273567_1228</name>
</gene>
<evidence type="ECO:0000313" key="10">
    <source>
        <dbReference type="EMBL" id="SMP00016.1"/>
    </source>
</evidence>
<keyword evidence="4" id="KW-0378">Hydrolase</keyword>
<dbReference type="GO" id="GO:0004672">
    <property type="term" value="F:protein kinase activity"/>
    <property type="evidence" value="ECO:0007669"/>
    <property type="project" value="InterPro"/>
</dbReference>
<keyword evidence="5 8" id="KW-1133">Transmembrane helix</keyword>
<dbReference type="InterPro" id="IPR011009">
    <property type="entry name" value="Kinase-like_dom_sf"/>
</dbReference>
<feature type="transmembrane region" description="Helical" evidence="8">
    <location>
        <begin position="648"/>
        <end position="670"/>
    </location>
</feature>
<feature type="transmembrane region" description="Helical" evidence="8">
    <location>
        <begin position="616"/>
        <end position="636"/>
    </location>
</feature>
<dbReference type="CDD" id="cd01610">
    <property type="entry name" value="PAP2_like"/>
    <property type="match status" value="1"/>
</dbReference>
<dbReference type="SUPFAM" id="SSF56112">
    <property type="entry name" value="Protein kinase-like (PK-like)"/>
    <property type="match status" value="1"/>
</dbReference>
<evidence type="ECO:0000256" key="3">
    <source>
        <dbReference type="ARBA" id="ARBA00022692"/>
    </source>
</evidence>
<feature type="transmembrane region" description="Helical" evidence="8">
    <location>
        <begin position="503"/>
        <end position="525"/>
    </location>
</feature>
<dbReference type="Gene3D" id="1.10.510.10">
    <property type="entry name" value="Transferase(Phosphotransferase) domain 1"/>
    <property type="match status" value="1"/>
</dbReference>
<evidence type="ECO:0000256" key="8">
    <source>
        <dbReference type="SAM" id="Phobius"/>
    </source>
</evidence>